<dbReference type="EMBL" id="CAJVCH010124294">
    <property type="protein sequence ID" value="CAG7725607.1"/>
    <property type="molecule type" value="Genomic_DNA"/>
</dbReference>
<keyword evidence="11 13" id="KW-0464">Manganese</keyword>
<dbReference type="UniPathway" id="UPA00378"/>
<dbReference type="EC" id="2.4.1.101" evidence="13"/>
<dbReference type="FunFam" id="3.90.550.10:FF:000252">
    <property type="entry name" value="Protein O-linked-mannose beta-1,2-N-acetylglucosaminyltransferase 1"/>
    <property type="match status" value="1"/>
</dbReference>
<evidence type="ECO:0000256" key="14">
    <source>
        <dbReference type="SAM" id="SignalP"/>
    </source>
</evidence>
<gene>
    <name evidence="15" type="ORF">AFUS01_LOCUS14558</name>
</gene>
<dbReference type="InterPro" id="IPR004139">
    <property type="entry name" value="Glyco_trans_13"/>
</dbReference>
<dbReference type="PANTHER" id="PTHR10468">
    <property type="entry name" value="PROTEIN O-LINKED-MANNOSE BETA-1,2-N-ACETYLGLUCOSAMINYLTRANSFERASE 1/ALPHA-1,3-MANNOSYL-GLYCOPROTEIN 2-BETA-N-ACETYLGLUCOSAMINYLTRANSFERASE"/>
    <property type="match status" value="1"/>
</dbReference>
<evidence type="ECO:0000256" key="4">
    <source>
        <dbReference type="ARBA" id="ARBA00022679"/>
    </source>
</evidence>
<keyword evidence="9 13" id="KW-0333">Golgi apparatus</keyword>
<evidence type="ECO:0000256" key="13">
    <source>
        <dbReference type="RuleBase" id="RU368119"/>
    </source>
</evidence>
<evidence type="ECO:0000313" key="16">
    <source>
        <dbReference type="Proteomes" id="UP000708208"/>
    </source>
</evidence>
<proteinExistence type="inferred from homology"/>
<evidence type="ECO:0000313" key="15">
    <source>
        <dbReference type="EMBL" id="CAG7725607.1"/>
    </source>
</evidence>
<keyword evidence="16" id="KW-1185">Reference proteome</keyword>
<dbReference type="InterPro" id="IPR052261">
    <property type="entry name" value="Glycosyltransferase_13"/>
</dbReference>
<keyword evidence="3 13" id="KW-0328">Glycosyltransferase</keyword>
<dbReference type="GO" id="GO:0006487">
    <property type="term" value="P:protein N-linked glycosylation"/>
    <property type="evidence" value="ECO:0007669"/>
    <property type="project" value="TreeGrafter"/>
</dbReference>
<feature type="chain" id="PRO_5035248865" description="Alpha-1,3-mannosyl-glycoprotein 2-beta-N-acetylglucosaminyltransferase" evidence="14">
    <location>
        <begin position="25"/>
        <end position="400"/>
    </location>
</feature>
<evidence type="ECO:0000256" key="8">
    <source>
        <dbReference type="ARBA" id="ARBA00022989"/>
    </source>
</evidence>
<feature type="signal peptide" evidence="14">
    <location>
        <begin position="1"/>
        <end position="24"/>
    </location>
</feature>
<keyword evidence="5" id="KW-0812">Transmembrane</keyword>
<dbReference type="AlphaFoldDB" id="A0A8J2JX39"/>
<keyword evidence="8" id="KW-1133">Transmembrane helix</keyword>
<evidence type="ECO:0000256" key="3">
    <source>
        <dbReference type="ARBA" id="ARBA00022676"/>
    </source>
</evidence>
<comment type="cofactor">
    <cofactor evidence="13">
        <name>Mn(2+)</name>
        <dbReference type="ChEBI" id="CHEBI:29035"/>
    </cofactor>
    <text evidence="13">The cofactor is mostly bound to the substrate.</text>
</comment>
<keyword evidence="7 13" id="KW-0735">Signal-anchor</keyword>
<comment type="subcellular location">
    <subcellularLocation>
        <location evidence="1 13">Golgi apparatus membrane</location>
        <topology evidence="1 13">Single-pass type II membrane protein</topology>
    </subcellularLocation>
</comment>
<dbReference type="GO" id="GO:0030145">
    <property type="term" value="F:manganese ion binding"/>
    <property type="evidence" value="ECO:0007669"/>
    <property type="project" value="UniProtKB-UniRule"/>
</dbReference>
<dbReference type="Pfam" id="PF03071">
    <property type="entry name" value="GNT-I"/>
    <property type="match status" value="1"/>
</dbReference>
<evidence type="ECO:0000256" key="2">
    <source>
        <dbReference type="ARBA" id="ARBA00004922"/>
    </source>
</evidence>
<evidence type="ECO:0000256" key="5">
    <source>
        <dbReference type="ARBA" id="ARBA00022692"/>
    </source>
</evidence>
<sequence length="400" mass="46179">MAFIRNRKLLIVTIVAVLLLLTQLDLDNFVSIFDVTKHIYSLNFLSRQTKPVICVLVLACNRPSVKRCLDSVFKYRVLTPSVNFPVIVSQDCGSHPETTQVIKSYGDKILHIHQPDLSAIITDGTTKQGYYKQARHHAWALKQAFYEFKCPNVIVLEDDLEVAPDFFEYFAATLPLYLQDTSILCVTASNLQAKPGIVNMSAINLLHRTDFFFGWGWMISKKVFKSLGSWPKVYWDVWLGLPDERQGRSCIRPEIPRTKNFGRDGTSGHKFFDDLVQDLVVSKDFIPFTTLNLSYLLRDNYNRRLSQQVSESKLITNLPGFELGLSSNKYKEGLSFHVLYHDPLEFRLLTKYFRLYGKTWNGIAHSMYRGIMTFIHRGRRIYLVPNGEWKGYDTDVDLHI</sequence>
<protein>
    <recommendedName>
        <fullName evidence="13">Alpha-1,3-mannosyl-glycoprotein 2-beta-N-acetylglucosaminyltransferase</fullName>
        <shortName evidence="13">GNT-I</shortName>
        <shortName evidence="13">GlcNAc-T I</shortName>
        <ecNumber evidence="13">2.4.1.101</ecNumber>
    </recommendedName>
    <alternativeName>
        <fullName evidence="13">N-glycosyl-oligosaccharide-glycoprotein N-acetylglucosaminyltransferase I</fullName>
    </alternativeName>
</protein>
<evidence type="ECO:0000256" key="6">
    <source>
        <dbReference type="ARBA" id="ARBA00022723"/>
    </source>
</evidence>
<evidence type="ECO:0000256" key="9">
    <source>
        <dbReference type="ARBA" id="ARBA00023034"/>
    </source>
</evidence>
<evidence type="ECO:0000256" key="11">
    <source>
        <dbReference type="ARBA" id="ARBA00023211"/>
    </source>
</evidence>
<name>A0A8J2JX39_9HEXA</name>
<keyword evidence="14" id="KW-0732">Signal</keyword>
<comment type="similarity">
    <text evidence="13">Belongs to the glycosyltransferase 13 family.</text>
</comment>
<dbReference type="GO" id="GO:0000139">
    <property type="term" value="C:Golgi membrane"/>
    <property type="evidence" value="ECO:0007669"/>
    <property type="project" value="UniProtKB-SubCell"/>
</dbReference>
<dbReference type="PANTHER" id="PTHR10468:SF0">
    <property type="entry name" value="ALPHA-1,3-MANNOSYL-GLYCOPROTEIN 2-BETA-N-ACETYLGLUCOSAMINYLTRANSFERASE"/>
    <property type="match status" value="1"/>
</dbReference>
<evidence type="ECO:0000256" key="10">
    <source>
        <dbReference type="ARBA" id="ARBA00023136"/>
    </source>
</evidence>
<keyword evidence="6 13" id="KW-0479">Metal-binding</keyword>
<dbReference type="OrthoDB" id="440755at2759"/>
<evidence type="ECO:0000256" key="12">
    <source>
        <dbReference type="ARBA" id="ARBA00037706"/>
    </source>
</evidence>
<comment type="pathway">
    <text evidence="2 13">Protein modification; protein glycosylation.</text>
</comment>
<comment type="function">
    <text evidence="12 13">Initiates complex N-linked carbohydrate formation. Essential for the conversion of high-mannose to hybrid and complex N-glycans.</text>
</comment>
<comment type="catalytic activity">
    <reaction evidence="13">
        <text>N(4)-(alpha-D-Man-(1-&gt;3)-[alpha-D-Man-(1-&gt;3)-[alpha-D-Man-(1-&gt;6)]-alpha-D-Man-(1-&gt;6)]-beta-D-Man-(1-&gt;4)-beta-D-GlcNAc-(1-&gt;4)-beta-D-GlcNAc)-L-asparaginyl-[protein] (N-glucan mannose isomer 5A1,2) + UDP-N-acetyl-alpha-D-glucosamine = N(4)-{beta-D-GlcNAc-(1-&gt;2)-alpha-D-Man-(1-&gt;3)-[alpha-D-Man-(1-&gt;3)-[alpha-D-Man-(1-&gt;6)]-alpha-D-Man-(1-&gt;6)]-beta-D-Man-(1-&gt;4)-beta-D-GlcNAc-(1-&gt;4)-beta-D-GlcNAc}-L-asparaginyl-[protein] + UDP + H(+)</text>
        <dbReference type="Rhea" id="RHEA:11456"/>
        <dbReference type="Rhea" id="RHEA-COMP:14367"/>
        <dbReference type="Rhea" id="RHEA-COMP:14368"/>
        <dbReference type="ChEBI" id="CHEBI:15378"/>
        <dbReference type="ChEBI" id="CHEBI:57705"/>
        <dbReference type="ChEBI" id="CHEBI:58223"/>
        <dbReference type="ChEBI" id="CHEBI:59087"/>
        <dbReference type="ChEBI" id="CHEBI:60625"/>
        <dbReference type="EC" id="2.4.1.101"/>
    </reaction>
</comment>
<comment type="caution">
    <text evidence="15">The sequence shown here is derived from an EMBL/GenBank/DDBJ whole genome shotgun (WGS) entry which is preliminary data.</text>
</comment>
<evidence type="ECO:0000256" key="1">
    <source>
        <dbReference type="ARBA" id="ARBA00004323"/>
    </source>
</evidence>
<keyword evidence="10" id="KW-0472">Membrane</keyword>
<evidence type="ECO:0000256" key="7">
    <source>
        <dbReference type="ARBA" id="ARBA00022968"/>
    </source>
</evidence>
<organism evidence="15 16">
    <name type="scientific">Allacma fusca</name>
    <dbReference type="NCBI Taxonomy" id="39272"/>
    <lineage>
        <taxon>Eukaryota</taxon>
        <taxon>Metazoa</taxon>
        <taxon>Ecdysozoa</taxon>
        <taxon>Arthropoda</taxon>
        <taxon>Hexapoda</taxon>
        <taxon>Collembola</taxon>
        <taxon>Symphypleona</taxon>
        <taxon>Sminthuridae</taxon>
        <taxon>Allacma</taxon>
    </lineage>
</organism>
<reference evidence="15" key="1">
    <citation type="submission" date="2021-06" db="EMBL/GenBank/DDBJ databases">
        <authorList>
            <person name="Hodson N. C."/>
            <person name="Mongue J. A."/>
            <person name="Jaron S. K."/>
        </authorList>
    </citation>
    <scope>NUCLEOTIDE SEQUENCE</scope>
</reference>
<dbReference type="Proteomes" id="UP000708208">
    <property type="component" value="Unassembled WGS sequence"/>
</dbReference>
<keyword evidence="4" id="KW-0808">Transferase</keyword>
<dbReference type="GO" id="GO:0003827">
    <property type="term" value="F:alpha-1,3-mannosylglycoprotein 2-beta-N-acetylglucosaminyltransferase activity"/>
    <property type="evidence" value="ECO:0007669"/>
    <property type="project" value="UniProtKB-UniRule"/>
</dbReference>
<accession>A0A8J2JX39</accession>